<keyword evidence="4" id="KW-0804">Transcription</keyword>
<keyword evidence="7" id="KW-1185">Reference proteome</keyword>
<dbReference type="InterPro" id="IPR005119">
    <property type="entry name" value="LysR_subst-bd"/>
</dbReference>
<evidence type="ECO:0000313" key="6">
    <source>
        <dbReference type="EMBL" id="QZN98526.1"/>
    </source>
</evidence>
<organism evidence="6 7">
    <name type="scientific">Chenggangzhangella methanolivorans</name>
    <dbReference type="NCBI Taxonomy" id="1437009"/>
    <lineage>
        <taxon>Bacteria</taxon>
        <taxon>Pseudomonadati</taxon>
        <taxon>Pseudomonadota</taxon>
        <taxon>Alphaproteobacteria</taxon>
        <taxon>Hyphomicrobiales</taxon>
        <taxon>Methylopilaceae</taxon>
        <taxon>Chenggangzhangella</taxon>
    </lineage>
</organism>
<dbReference type="EMBL" id="CP081869">
    <property type="protein sequence ID" value="QZN98526.1"/>
    <property type="molecule type" value="Genomic_DNA"/>
</dbReference>
<dbReference type="InterPro" id="IPR036388">
    <property type="entry name" value="WH-like_DNA-bd_sf"/>
</dbReference>
<dbReference type="PROSITE" id="PS50931">
    <property type="entry name" value="HTH_LYSR"/>
    <property type="match status" value="1"/>
</dbReference>
<dbReference type="SUPFAM" id="SSF46785">
    <property type="entry name" value="Winged helix' DNA-binding domain"/>
    <property type="match status" value="1"/>
</dbReference>
<gene>
    <name evidence="6" type="ORF">K6K41_15930</name>
</gene>
<dbReference type="PRINTS" id="PR00039">
    <property type="entry name" value="HTHLYSR"/>
</dbReference>
<accession>A0A9E6R6X5</accession>
<dbReference type="GO" id="GO:0003700">
    <property type="term" value="F:DNA-binding transcription factor activity"/>
    <property type="evidence" value="ECO:0007669"/>
    <property type="project" value="InterPro"/>
</dbReference>
<dbReference type="Pfam" id="PF00126">
    <property type="entry name" value="HTH_1"/>
    <property type="match status" value="1"/>
</dbReference>
<evidence type="ECO:0000256" key="4">
    <source>
        <dbReference type="ARBA" id="ARBA00023163"/>
    </source>
</evidence>
<dbReference type="Gene3D" id="3.40.190.10">
    <property type="entry name" value="Periplasmic binding protein-like II"/>
    <property type="match status" value="2"/>
</dbReference>
<dbReference type="RefSeq" id="WP_261401457.1">
    <property type="nucleotide sequence ID" value="NZ_CP081869.1"/>
</dbReference>
<dbReference type="Proteomes" id="UP000825701">
    <property type="component" value="Chromosome"/>
</dbReference>
<dbReference type="GO" id="GO:0003677">
    <property type="term" value="F:DNA binding"/>
    <property type="evidence" value="ECO:0007669"/>
    <property type="project" value="UniProtKB-KW"/>
</dbReference>
<evidence type="ECO:0000313" key="7">
    <source>
        <dbReference type="Proteomes" id="UP000825701"/>
    </source>
</evidence>
<dbReference type="InterPro" id="IPR050176">
    <property type="entry name" value="LTTR"/>
</dbReference>
<evidence type="ECO:0000256" key="2">
    <source>
        <dbReference type="ARBA" id="ARBA00023015"/>
    </source>
</evidence>
<dbReference type="FunFam" id="1.10.10.10:FF:000001">
    <property type="entry name" value="LysR family transcriptional regulator"/>
    <property type="match status" value="1"/>
</dbReference>
<dbReference type="PANTHER" id="PTHR30579:SF7">
    <property type="entry name" value="HTH-TYPE TRANSCRIPTIONAL REGULATOR LRHA-RELATED"/>
    <property type="match status" value="1"/>
</dbReference>
<proteinExistence type="inferred from homology"/>
<dbReference type="AlphaFoldDB" id="A0A9E6R6X5"/>
<evidence type="ECO:0000256" key="3">
    <source>
        <dbReference type="ARBA" id="ARBA00023125"/>
    </source>
</evidence>
<protein>
    <submittedName>
        <fullName evidence="6">LysR family transcriptional regulator</fullName>
    </submittedName>
</protein>
<dbReference type="InterPro" id="IPR036390">
    <property type="entry name" value="WH_DNA-bd_sf"/>
</dbReference>
<dbReference type="SUPFAM" id="SSF53850">
    <property type="entry name" value="Periplasmic binding protein-like II"/>
    <property type="match status" value="1"/>
</dbReference>
<reference evidence="6" key="1">
    <citation type="submission" date="2021-08" db="EMBL/GenBank/DDBJ databases">
        <authorList>
            <person name="Zhang H."/>
            <person name="Xu M."/>
            <person name="Yu Z."/>
            <person name="Yang L."/>
            <person name="Cai Y."/>
        </authorList>
    </citation>
    <scope>NUCLEOTIDE SEQUENCE</scope>
    <source>
        <strain evidence="6">CHL1</strain>
    </source>
</reference>
<evidence type="ECO:0000259" key="5">
    <source>
        <dbReference type="PROSITE" id="PS50931"/>
    </source>
</evidence>
<keyword evidence="2" id="KW-0805">Transcription regulation</keyword>
<keyword evidence="3" id="KW-0238">DNA-binding</keyword>
<name>A0A9E6R6X5_9HYPH</name>
<dbReference type="Gene3D" id="1.10.10.10">
    <property type="entry name" value="Winged helix-like DNA-binding domain superfamily/Winged helix DNA-binding domain"/>
    <property type="match status" value="1"/>
</dbReference>
<dbReference type="Pfam" id="PF03466">
    <property type="entry name" value="LysR_substrate"/>
    <property type="match status" value="1"/>
</dbReference>
<evidence type="ECO:0000256" key="1">
    <source>
        <dbReference type="ARBA" id="ARBA00009437"/>
    </source>
</evidence>
<feature type="domain" description="HTH lysR-type" evidence="5">
    <location>
        <begin position="9"/>
        <end position="66"/>
    </location>
</feature>
<dbReference type="InterPro" id="IPR000847">
    <property type="entry name" value="LysR_HTH_N"/>
</dbReference>
<dbReference type="PANTHER" id="PTHR30579">
    <property type="entry name" value="TRANSCRIPTIONAL REGULATOR"/>
    <property type="match status" value="1"/>
</dbReference>
<dbReference type="KEGG" id="cmet:K6K41_15930"/>
<sequence length="302" mass="32450">MPIDDGPLIERDQIRTLLAIAEANSFSAAAAALGVRQPAVSQQIRRLEARIGRPVFRRSSRGVALTPEGEAIMIYVRAMVSLTEDLRRHLRGGARTEIIRIALTEDFSRTALPTVLWLFAQEHPEVELRISCVGFDRSVSDFREGRVDACVLVADPRIPEAEPLWSAKLVWFGRRGLSLPVADPVPLIVPPADAGVSGPGFLRNVAIETLAAAGRSWRIAVETFSLATAESALQAGLGVLPLPQALKLAPGVAELAAGHGLPEPADRRFVIMTRDDAPGSVTAFCALIRAAAAMSFEVDART</sequence>
<comment type="similarity">
    <text evidence="1">Belongs to the LysR transcriptional regulatory family.</text>
</comment>